<keyword evidence="2" id="KW-1185">Reference proteome</keyword>
<proteinExistence type="predicted"/>
<accession>A0A5Q0UEQ9</accession>
<dbReference type="GO" id="GO:0006094">
    <property type="term" value="P:gluconeogenesis"/>
    <property type="evidence" value="ECO:0007669"/>
    <property type="project" value="InterPro"/>
</dbReference>
<gene>
    <name evidence="1" type="primary">pgi</name>
    <name evidence="1" type="ORF">LC1Nh_0118</name>
</gene>
<dbReference type="Gene3D" id="3.40.50.10490">
    <property type="entry name" value="Glucose-6-phosphate isomerase like protein, domain 1"/>
    <property type="match status" value="2"/>
</dbReference>
<keyword evidence="1" id="KW-0413">Isomerase</keyword>
<dbReference type="GO" id="GO:0006096">
    <property type="term" value="P:glycolytic process"/>
    <property type="evidence" value="ECO:0007669"/>
    <property type="project" value="InterPro"/>
</dbReference>
<organism evidence="1 2">
    <name type="scientific">Candidatus Nanohalobium constans</name>
    <dbReference type="NCBI Taxonomy" id="2565781"/>
    <lineage>
        <taxon>Archaea</taxon>
        <taxon>Candidatus Nanohalarchaeota</taxon>
        <taxon>Candidatus Nanohalobia</taxon>
        <taxon>Candidatus Nanohalobiales</taxon>
        <taxon>Candidatus Nanohalobiaceae</taxon>
        <taxon>Candidatus Nanohalobium</taxon>
    </lineage>
</organism>
<dbReference type="InterPro" id="IPR046348">
    <property type="entry name" value="SIS_dom_sf"/>
</dbReference>
<dbReference type="KEGG" id="ncon:LC1Nh_0118"/>
<dbReference type="GeneID" id="42364498"/>
<dbReference type="GO" id="GO:0004347">
    <property type="term" value="F:glucose-6-phosphate isomerase activity"/>
    <property type="evidence" value="ECO:0007669"/>
    <property type="project" value="UniProtKB-EC"/>
</dbReference>
<dbReference type="EC" id="5.3.1.9" evidence="1"/>
<evidence type="ECO:0000313" key="2">
    <source>
        <dbReference type="Proteomes" id="UP000377803"/>
    </source>
</evidence>
<dbReference type="GO" id="GO:0097367">
    <property type="term" value="F:carbohydrate derivative binding"/>
    <property type="evidence" value="ECO:0007669"/>
    <property type="project" value="InterPro"/>
</dbReference>
<dbReference type="Proteomes" id="UP000377803">
    <property type="component" value="Chromosome"/>
</dbReference>
<dbReference type="RefSeq" id="WP_153549763.1">
    <property type="nucleotide sequence ID" value="NZ_CP040089.1"/>
</dbReference>
<sequence length="374" mass="41948">MSIEVEFNGLETSGVLDENLPYFAKIEPGYNLEKIDKDFDHLVVIGNGGSITSLRALYYTFLEEADKTLDIVSTMDPDRLDQVAANTDPEDTLIMPISKSGSTVGVIESLMFFINRDYDFNPLTTPGSPLHEIADSFDRSIIEHQEVGGRFSGLTNTALAPAELIGLDSDVIRAGGKEGYRMNDKAVKTAQALYNAEEKGFNQVLTPFYSSRMFGFYPLTVQLMHETVCKEGEGQTFFGDHAPEYQHHTNQRLFGGKEDILPFFFRTNHRNEKITVPDQISDIDIKGSKLANFSDKNLSESLEAEFLGVRKALEDEDRPYIDLKLENSSYKGFGQLMAFLQLVAFYSAKIRGVDPLTQPDVEKSKKMGLEERLK</sequence>
<dbReference type="SUPFAM" id="SSF53697">
    <property type="entry name" value="SIS domain"/>
    <property type="match status" value="1"/>
</dbReference>
<reference evidence="2" key="1">
    <citation type="submission" date="2019-05" db="EMBL/GenBank/DDBJ databases">
        <title>Candidatus Nanohalobium constans, a novel model system to study the DPANN nano-sized archaea: genomic and physiological characterization of a nanoarchaeon co-cultured with its chitinotrophic host.</title>
        <authorList>
            <person name="La Cono V."/>
            <person name="Arcadi E."/>
            <person name="Crisafi F."/>
            <person name="Denaro R."/>
            <person name="La Spada G."/>
            <person name="Messina E."/>
            <person name="Smedile F."/>
            <person name="Toshchakov S.V."/>
            <person name="Shevchenko M.A."/>
            <person name="Golyshin P.N."/>
            <person name="Golyshina O.V."/>
            <person name="Ferrer M."/>
            <person name="Rohde M."/>
            <person name="Mushegian A."/>
            <person name="Sorokin D.Y."/>
            <person name="Giuliano L."/>
            <person name="Yakimov M.M."/>
        </authorList>
    </citation>
    <scope>NUCLEOTIDE SEQUENCE [LARGE SCALE GENOMIC DNA]</scope>
    <source>
        <strain evidence="2">LC1Nh</strain>
    </source>
</reference>
<name>A0A5Q0UEQ9_9ARCH</name>
<protein>
    <submittedName>
        <fullName evidence="1">Glucose-6-phosphate isomerase</fullName>
        <ecNumber evidence="1">5.3.1.9</ecNumber>
    </submittedName>
</protein>
<dbReference type="PROSITE" id="PS51463">
    <property type="entry name" value="P_GLUCOSE_ISOMERASE_3"/>
    <property type="match status" value="1"/>
</dbReference>
<evidence type="ECO:0000313" key="1">
    <source>
        <dbReference type="EMBL" id="QGA80026.1"/>
    </source>
</evidence>
<dbReference type="InterPro" id="IPR001672">
    <property type="entry name" value="G6P_Isomerase"/>
</dbReference>
<dbReference type="EMBL" id="CP040089">
    <property type="protein sequence ID" value="QGA80026.1"/>
    <property type="molecule type" value="Genomic_DNA"/>
</dbReference>
<dbReference type="AlphaFoldDB" id="A0A5Q0UEQ9"/>